<evidence type="ECO:0000313" key="4">
    <source>
        <dbReference type="Proteomes" id="UP000298284"/>
    </source>
</evidence>
<dbReference type="Pfam" id="PF11799">
    <property type="entry name" value="IMS_C"/>
    <property type="match status" value="1"/>
</dbReference>
<dbReference type="Proteomes" id="UP000298284">
    <property type="component" value="Unassembled WGS sequence"/>
</dbReference>
<feature type="domain" description="DNA polymerase Y-family little finger" evidence="1">
    <location>
        <begin position="5"/>
        <end position="102"/>
    </location>
</feature>
<organism evidence="3 4">
    <name type="scientific">Hymenobacter wooponensis</name>
    <dbReference type="NCBI Taxonomy" id="1525360"/>
    <lineage>
        <taxon>Bacteria</taxon>
        <taxon>Pseudomonadati</taxon>
        <taxon>Bacteroidota</taxon>
        <taxon>Cytophagia</taxon>
        <taxon>Cytophagales</taxon>
        <taxon>Hymenobacteraceae</taxon>
        <taxon>Hymenobacter</taxon>
    </lineage>
</organism>
<dbReference type="OrthoDB" id="9808813at2"/>
<sequence>MSEFHDVLGAVGAFTSRAAEKLRRQGSAVSMLPVFVSKNRYGLAPPPHNYSATITLPIATSDTSELLRYARAVLKRLWQPDPVYKKAGVLFDGLEVAGQQQLLLFEPNEQAERRAKLMADLDRLNERYVSGTVRFATVQATVGRQPASYTGQRQWQSPAYTTNWDDLLQKRA</sequence>
<dbReference type="InterPro" id="IPR017961">
    <property type="entry name" value="DNA_pol_Y-fam_little_finger"/>
</dbReference>
<dbReference type="EMBL" id="SRKZ01000003">
    <property type="protein sequence ID" value="TGD80754.1"/>
    <property type="molecule type" value="Genomic_DNA"/>
</dbReference>
<reference evidence="3 4" key="1">
    <citation type="submission" date="2019-04" db="EMBL/GenBank/DDBJ databases">
        <authorList>
            <person name="Feng G."/>
            <person name="Zhang J."/>
            <person name="Zhu H."/>
        </authorList>
    </citation>
    <scope>NUCLEOTIDE SEQUENCE [LARGE SCALE GENOMIC DNA]</scope>
    <source>
        <strain evidence="3 4">JCM 19491</strain>
    </source>
</reference>
<dbReference type="GO" id="GO:0003684">
    <property type="term" value="F:damaged DNA binding"/>
    <property type="evidence" value="ECO:0007669"/>
    <property type="project" value="InterPro"/>
</dbReference>
<dbReference type="AlphaFoldDB" id="A0A4Z0MMA0"/>
<evidence type="ECO:0000259" key="1">
    <source>
        <dbReference type="Pfam" id="PF11799"/>
    </source>
</evidence>
<comment type="caution">
    <text evidence="3">The sequence shown here is derived from an EMBL/GenBank/DDBJ whole genome shotgun (WGS) entry which is preliminary data.</text>
</comment>
<dbReference type="Pfam" id="PF13438">
    <property type="entry name" value="DUF4113"/>
    <property type="match status" value="1"/>
</dbReference>
<dbReference type="GO" id="GO:0006281">
    <property type="term" value="P:DNA repair"/>
    <property type="evidence" value="ECO:0007669"/>
    <property type="project" value="InterPro"/>
</dbReference>
<accession>A0A4Z0MMA0</accession>
<evidence type="ECO:0000313" key="3">
    <source>
        <dbReference type="EMBL" id="TGD80754.1"/>
    </source>
</evidence>
<proteinExistence type="predicted"/>
<keyword evidence="4" id="KW-1185">Reference proteome</keyword>
<dbReference type="InterPro" id="IPR025188">
    <property type="entry name" value="DUF4113"/>
</dbReference>
<evidence type="ECO:0000259" key="2">
    <source>
        <dbReference type="Pfam" id="PF13438"/>
    </source>
</evidence>
<protein>
    <submittedName>
        <fullName evidence="3">DUF4113 domain-containing protein</fullName>
    </submittedName>
</protein>
<feature type="domain" description="DUF4113" evidence="2">
    <location>
        <begin position="116"/>
        <end position="168"/>
    </location>
</feature>
<gene>
    <name evidence="3" type="ORF">EU557_13155</name>
</gene>
<name>A0A4Z0MMA0_9BACT</name>